<sequence length="220" mass="24269">MRNAILLPNGLVLTTDNSAAIGEKEKDVVHISDEVVAYFAARVTILEQWAAKAFPQTIIVHNFSGSESWSKYIKGIKRLFDEIAEECPIITGSSETNMETLQSAMALSMIGEKQLEEFHDFQWYAYGKPCVGEEVIKEIQAIADLMKIWEAMKSGLVHAVWPVGSTGIAGECNRLGIEGYLDGWNLNISAGPATTVLLGISPTREQEAKLHFGKHFQAIK</sequence>
<dbReference type="Proteomes" id="UP000640786">
    <property type="component" value="Unassembled WGS sequence"/>
</dbReference>
<keyword evidence="2" id="KW-1185">Reference proteome</keyword>
<proteinExistence type="predicted"/>
<name>A0ABR8R6L4_9BACI</name>
<evidence type="ECO:0000313" key="1">
    <source>
        <dbReference type="EMBL" id="MBD7943390.1"/>
    </source>
</evidence>
<dbReference type="EMBL" id="JACSQO010000001">
    <property type="protein sequence ID" value="MBD7943390.1"/>
    <property type="molecule type" value="Genomic_DNA"/>
</dbReference>
<comment type="caution">
    <text evidence="1">The sequence shown here is derived from an EMBL/GenBank/DDBJ whole genome shotgun (WGS) entry which is preliminary data.</text>
</comment>
<gene>
    <name evidence="1" type="ORF">H9650_04590</name>
</gene>
<dbReference type="RefSeq" id="WP_191696672.1">
    <property type="nucleotide sequence ID" value="NZ_JACSQO010000001.1"/>
</dbReference>
<evidence type="ECO:0008006" key="3">
    <source>
        <dbReference type="Google" id="ProtNLM"/>
    </source>
</evidence>
<accession>A0ABR8R6L4</accession>
<reference evidence="1 2" key="1">
    <citation type="submission" date="2020-08" db="EMBL/GenBank/DDBJ databases">
        <title>A Genomic Blueprint of the Chicken Gut Microbiome.</title>
        <authorList>
            <person name="Gilroy R."/>
            <person name="Ravi A."/>
            <person name="Getino M."/>
            <person name="Pursley I."/>
            <person name="Horton D.L."/>
            <person name="Alikhan N.-F."/>
            <person name="Baker D."/>
            <person name="Gharbi K."/>
            <person name="Hall N."/>
            <person name="Watson M."/>
            <person name="Adriaenssens E.M."/>
            <person name="Foster-Nyarko E."/>
            <person name="Jarju S."/>
            <person name="Secka A."/>
            <person name="Antonio M."/>
            <person name="Oren A."/>
            <person name="Chaudhuri R."/>
            <person name="La Ragione R.M."/>
            <person name="Hildebrand F."/>
            <person name="Pallen M.J."/>
        </authorList>
    </citation>
    <scope>NUCLEOTIDE SEQUENCE [LARGE SCALE GENOMIC DNA]</scope>
    <source>
        <strain evidence="1 2">Sa2BUA9</strain>
    </source>
</reference>
<protein>
    <recommendedName>
        <fullName evidence="3">Alpha-ribazole-5-phosphate synthase</fullName>
    </recommendedName>
</protein>
<organism evidence="1 2">
    <name type="scientific">Psychrobacillus faecigallinarum</name>
    <dbReference type="NCBI Taxonomy" id="2762235"/>
    <lineage>
        <taxon>Bacteria</taxon>
        <taxon>Bacillati</taxon>
        <taxon>Bacillota</taxon>
        <taxon>Bacilli</taxon>
        <taxon>Bacillales</taxon>
        <taxon>Bacillaceae</taxon>
        <taxon>Psychrobacillus</taxon>
    </lineage>
</organism>
<evidence type="ECO:0000313" key="2">
    <source>
        <dbReference type="Proteomes" id="UP000640786"/>
    </source>
</evidence>